<proteinExistence type="predicted"/>
<dbReference type="OrthoDB" id="551300at2759"/>
<evidence type="ECO:0000313" key="2">
    <source>
        <dbReference type="EMBL" id="KAF7821362.1"/>
    </source>
</evidence>
<keyword evidence="2" id="KW-0675">Receptor</keyword>
<keyword evidence="1" id="KW-0472">Membrane</keyword>
<protein>
    <submittedName>
        <fullName evidence="2">Calcium sensing receptor, chloroplastic</fullName>
    </submittedName>
</protein>
<name>A0A834WG05_9FABA</name>
<dbReference type="EMBL" id="JAAIUW010000008">
    <property type="protein sequence ID" value="KAF7821362.1"/>
    <property type="molecule type" value="Genomic_DNA"/>
</dbReference>
<keyword evidence="1" id="KW-0812">Transmembrane</keyword>
<evidence type="ECO:0000313" key="3">
    <source>
        <dbReference type="Proteomes" id="UP000634136"/>
    </source>
</evidence>
<organism evidence="2 3">
    <name type="scientific">Senna tora</name>
    <dbReference type="NCBI Taxonomy" id="362788"/>
    <lineage>
        <taxon>Eukaryota</taxon>
        <taxon>Viridiplantae</taxon>
        <taxon>Streptophyta</taxon>
        <taxon>Embryophyta</taxon>
        <taxon>Tracheophyta</taxon>
        <taxon>Spermatophyta</taxon>
        <taxon>Magnoliopsida</taxon>
        <taxon>eudicotyledons</taxon>
        <taxon>Gunneridae</taxon>
        <taxon>Pentapetalae</taxon>
        <taxon>rosids</taxon>
        <taxon>fabids</taxon>
        <taxon>Fabales</taxon>
        <taxon>Fabaceae</taxon>
        <taxon>Caesalpinioideae</taxon>
        <taxon>Cassia clade</taxon>
        <taxon>Senna</taxon>
    </lineage>
</organism>
<feature type="transmembrane region" description="Helical" evidence="1">
    <location>
        <begin position="60"/>
        <end position="77"/>
    </location>
</feature>
<accession>A0A834WG05</accession>
<gene>
    <name evidence="2" type="ORF">G2W53_026817</name>
</gene>
<reference evidence="2" key="1">
    <citation type="submission" date="2020-09" db="EMBL/GenBank/DDBJ databases">
        <title>Genome-Enabled Discovery of Anthraquinone Biosynthesis in Senna tora.</title>
        <authorList>
            <person name="Kang S.-H."/>
            <person name="Pandey R.P."/>
            <person name="Lee C.-M."/>
            <person name="Sim J.-S."/>
            <person name="Jeong J.-T."/>
            <person name="Choi B.-S."/>
            <person name="Jung M."/>
            <person name="Ginzburg D."/>
            <person name="Zhao K."/>
            <person name="Won S.Y."/>
            <person name="Oh T.-J."/>
            <person name="Yu Y."/>
            <person name="Kim N.-H."/>
            <person name="Lee O.R."/>
            <person name="Lee T.-H."/>
            <person name="Bashyal P."/>
            <person name="Kim T.-S."/>
            <person name="Lee W.-H."/>
            <person name="Kawkins C."/>
            <person name="Kim C.-K."/>
            <person name="Kim J.S."/>
            <person name="Ahn B.O."/>
            <person name="Rhee S.Y."/>
            <person name="Sohng J.K."/>
        </authorList>
    </citation>
    <scope>NUCLEOTIDE SEQUENCE</scope>
    <source>
        <tissue evidence="2">Leaf</tissue>
    </source>
</reference>
<dbReference type="Proteomes" id="UP000634136">
    <property type="component" value="Unassembled WGS sequence"/>
</dbReference>
<sequence length="103" mass="11294">MVHQQHSSVLLDAHHPAAQFVGIPPFEFGICPKPSNYRLMHTCTLQEAEAILEHLSPSPLQIFGFGVALLAVPYALLGSGRLRSTSTISLNSPAYTKQVFHQE</sequence>
<keyword evidence="1" id="KW-1133">Transmembrane helix</keyword>
<keyword evidence="3" id="KW-1185">Reference proteome</keyword>
<evidence type="ECO:0000256" key="1">
    <source>
        <dbReference type="SAM" id="Phobius"/>
    </source>
</evidence>
<dbReference type="AlphaFoldDB" id="A0A834WG05"/>
<comment type="caution">
    <text evidence="2">The sequence shown here is derived from an EMBL/GenBank/DDBJ whole genome shotgun (WGS) entry which is preliminary data.</text>
</comment>